<feature type="transmembrane region" description="Helical" evidence="5">
    <location>
        <begin position="42"/>
        <end position="66"/>
    </location>
</feature>
<comment type="subcellular location">
    <subcellularLocation>
        <location evidence="1">Membrane</location>
        <topology evidence="1">Multi-pass membrane protein</topology>
    </subcellularLocation>
</comment>
<evidence type="ECO:0008006" key="8">
    <source>
        <dbReference type="Google" id="ProtNLM"/>
    </source>
</evidence>
<feature type="transmembrane region" description="Helical" evidence="5">
    <location>
        <begin position="198"/>
        <end position="219"/>
    </location>
</feature>
<keyword evidence="2 5" id="KW-0812">Transmembrane</keyword>
<evidence type="ECO:0000256" key="2">
    <source>
        <dbReference type="ARBA" id="ARBA00022692"/>
    </source>
</evidence>
<accession>A0AAV9N0V9</accession>
<feature type="transmembrane region" description="Helical" evidence="5">
    <location>
        <begin position="309"/>
        <end position="326"/>
    </location>
</feature>
<evidence type="ECO:0000256" key="4">
    <source>
        <dbReference type="ARBA" id="ARBA00023136"/>
    </source>
</evidence>
<feature type="transmembrane region" description="Helical" evidence="5">
    <location>
        <begin position="375"/>
        <end position="393"/>
    </location>
</feature>
<evidence type="ECO:0000313" key="6">
    <source>
        <dbReference type="EMBL" id="KAK5047654.1"/>
    </source>
</evidence>
<dbReference type="GO" id="GO:0005886">
    <property type="term" value="C:plasma membrane"/>
    <property type="evidence" value="ECO:0007669"/>
    <property type="project" value="TreeGrafter"/>
</dbReference>
<keyword evidence="7" id="KW-1185">Reference proteome</keyword>
<dbReference type="Gene3D" id="1.20.1250.20">
    <property type="entry name" value="MFS general substrate transporter like domains"/>
    <property type="match status" value="1"/>
</dbReference>
<evidence type="ECO:0000256" key="1">
    <source>
        <dbReference type="ARBA" id="ARBA00004141"/>
    </source>
</evidence>
<evidence type="ECO:0000256" key="3">
    <source>
        <dbReference type="ARBA" id="ARBA00022989"/>
    </source>
</evidence>
<feature type="transmembrane region" description="Helical" evidence="5">
    <location>
        <begin position="528"/>
        <end position="548"/>
    </location>
</feature>
<sequence>MMKVESSQHAAEVEKVDEAASALETVDREPTYGAPRSRAARIILMTAVVGAYFAQVFHIVGTGFLTNTITGAIGGADLGTWLTSSLTIILTALGPCVCQGADLWGRKWLVVVLNCAGCVGTLVLSRSNTIGMAIGGQVISGFAHASQPVIHAVASEIIPRRHRPIAQAAINTAAGLGGVGGLLAAGALTSSDPFGFRIYFYIAAAIYGLATLAFALLYNPPKRDLQVDLTLRQKLDRLDFVGYVLLVVGSVLLCYGLTSSAGQSSWTSAEVLAPLLIGAFVLGLFGVYEWRFRKDGLVHHQLFSRGRNFAVAQLCIFTEGMVFFSSNSYYAAEVVLVYNKSSFRAGLYYSVAWFALIVAAWVAGTYCSWSRTVRLPTMVAFFSFCLFGGLMASLNPSKLNSMIGFAPFVGIGLGTALNALVVVAQLSIPPELISASTALMITTRSLGGTVGLSSYFAIFNGVLHKELAPQIIQAVAPLGFNLQYLGELIGASLSHSPQLLQQVPGLTPEIQSAASLAINQAFSFAFRYVWIAALVASVCGLTASYFLIDPKSEFSATIDAPMDKAPREVKVNV</sequence>
<dbReference type="Proteomes" id="UP001358417">
    <property type="component" value="Unassembled WGS sequence"/>
</dbReference>
<dbReference type="InterPro" id="IPR011701">
    <property type="entry name" value="MFS"/>
</dbReference>
<gene>
    <name evidence="6" type="ORF">LTR84_006319</name>
</gene>
<feature type="transmembrane region" description="Helical" evidence="5">
    <location>
        <begin position="346"/>
        <end position="363"/>
    </location>
</feature>
<feature type="transmembrane region" description="Helical" evidence="5">
    <location>
        <begin position="240"/>
        <end position="259"/>
    </location>
</feature>
<proteinExistence type="predicted"/>
<dbReference type="PANTHER" id="PTHR23501:SF195">
    <property type="entry name" value="PEP5"/>
    <property type="match status" value="1"/>
</dbReference>
<dbReference type="SUPFAM" id="SSF103473">
    <property type="entry name" value="MFS general substrate transporter"/>
    <property type="match status" value="1"/>
</dbReference>
<feature type="transmembrane region" description="Helical" evidence="5">
    <location>
        <begin position="271"/>
        <end position="288"/>
    </location>
</feature>
<feature type="transmembrane region" description="Helical" evidence="5">
    <location>
        <begin position="108"/>
        <end position="124"/>
    </location>
</feature>
<feature type="transmembrane region" description="Helical" evidence="5">
    <location>
        <begin position="438"/>
        <end position="458"/>
    </location>
</feature>
<reference evidence="6 7" key="1">
    <citation type="submission" date="2023-08" db="EMBL/GenBank/DDBJ databases">
        <title>Black Yeasts Isolated from many extreme environments.</title>
        <authorList>
            <person name="Coleine C."/>
            <person name="Stajich J.E."/>
            <person name="Selbmann L."/>
        </authorList>
    </citation>
    <scope>NUCLEOTIDE SEQUENCE [LARGE SCALE GENOMIC DNA]</scope>
    <source>
        <strain evidence="6 7">CCFEE 5792</strain>
    </source>
</reference>
<evidence type="ECO:0000256" key="5">
    <source>
        <dbReference type="SAM" id="Phobius"/>
    </source>
</evidence>
<keyword evidence="3 5" id="KW-1133">Transmembrane helix</keyword>
<feature type="transmembrane region" description="Helical" evidence="5">
    <location>
        <begin position="165"/>
        <end position="186"/>
    </location>
</feature>
<dbReference type="PANTHER" id="PTHR23501">
    <property type="entry name" value="MAJOR FACILITATOR SUPERFAMILY"/>
    <property type="match status" value="1"/>
</dbReference>
<comment type="caution">
    <text evidence="6">The sequence shown here is derived from an EMBL/GenBank/DDBJ whole genome shotgun (WGS) entry which is preliminary data.</text>
</comment>
<name>A0AAV9N0V9_9EURO</name>
<dbReference type="AlphaFoldDB" id="A0AAV9N0V9"/>
<dbReference type="GO" id="GO:0022857">
    <property type="term" value="F:transmembrane transporter activity"/>
    <property type="evidence" value="ECO:0007669"/>
    <property type="project" value="InterPro"/>
</dbReference>
<feature type="transmembrane region" description="Helical" evidence="5">
    <location>
        <begin position="405"/>
        <end position="426"/>
    </location>
</feature>
<organism evidence="6 7">
    <name type="scientific">Exophiala bonariae</name>
    <dbReference type="NCBI Taxonomy" id="1690606"/>
    <lineage>
        <taxon>Eukaryota</taxon>
        <taxon>Fungi</taxon>
        <taxon>Dikarya</taxon>
        <taxon>Ascomycota</taxon>
        <taxon>Pezizomycotina</taxon>
        <taxon>Eurotiomycetes</taxon>
        <taxon>Chaetothyriomycetidae</taxon>
        <taxon>Chaetothyriales</taxon>
        <taxon>Herpotrichiellaceae</taxon>
        <taxon>Exophiala</taxon>
    </lineage>
</organism>
<dbReference type="Pfam" id="PF07690">
    <property type="entry name" value="MFS_1"/>
    <property type="match status" value="1"/>
</dbReference>
<protein>
    <recommendedName>
        <fullName evidence="8">Major facilitator superfamily (MFS) profile domain-containing protein</fullName>
    </recommendedName>
</protein>
<evidence type="ECO:0000313" key="7">
    <source>
        <dbReference type="Proteomes" id="UP001358417"/>
    </source>
</evidence>
<feature type="transmembrane region" description="Helical" evidence="5">
    <location>
        <begin position="78"/>
        <end position="96"/>
    </location>
</feature>
<keyword evidence="4 5" id="KW-0472">Membrane</keyword>
<dbReference type="InterPro" id="IPR036259">
    <property type="entry name" value="MFS_trans_sf"/>
</dbReference>
<dbReference type="GeneID" id="89974491"/>
<dbReference type="RefSeq" id="XP_064703181.1">
    <property type="nucleotide sequence ID" value="XM_064849880.1"/>
</dbReference>
<dbReference type="EMBL" id="JAVRRD010000024">
    <property type="protein sequence ID" value="KAK5047654.1"/>
    <property type="molecule type" value="Genomic_DNA"/>
</dbReference>